<keyword evidence="3" id="KW-1185">Reference proteome</keyword>
<feature type="region of interest" description="Disordered" evidence="1">
    <location>
        <begin position="23"/>
        <end position="48"/>
    </location>
</feature>
<evidence type="ECO:0000313" key="2">
    <source>
        <dbReference type="EMBL" id="MQL82839.1"/>
    </source>
</evidence>
<proteinExistence type="predicted"/>
<feature type="non-terminal residue" evidence="2">
    <location>
        <position position="1"/>
    </location>
</feature>
<gene>
    <name evidence="2" type="ORF">Taro_015318</name>
</gene>
<dbReference type="EMBL" id="NMUH01000656">
    <property type="protein sequence ID" value="MQL82839.1"/>
    <property type="molecule type" value="Genomic_DNA"/>
</dbReference>
<accession>A0A843UST1</accession>
<evidence type="ECO:0000256" key="1">
    <source>
        <dbReference type="SAM" id="MobiDB-lite"/>
    </source>
</evidence>
<comment type="caution">
    <text evidence="2">The sequence shown here is derived from an EMBL/GenBank/DDBJ whole genome shotgun (WGS) entry which is preliminary data.</text>
</comment>
<name>A0A843UST1_COLES</name>
<dbReference type="Proteomes" id="UP000652761">
    <property type="component" value="Unassembled WGS sequence"/>
</dbReference>
<sequence>MVRGARSGTSSVRGLRGRALFHASASSSPSGELTPPPPRGPVAGPSSVSPTVAAAVGVASGSPPVAVGHSTHSPDAPVGSVPEDAVSLQEGGGSFYESTLREVWINGYVINMYVFFRGNELHIFSDKIEPTQASQFITKALQAHFPGPIHRFNDFPMEVQEHLYKMFMSNHRFTRRPDEARSRFAWTMTARSNFKHLMYNARKNAEKVSQSADPTLWRERGPSWMRGDYWETLCNIWAVERW</sequence>
<organism evidence="2 3">
    <name type="scientific">Colocasia esculenta</name>
    <name type="common">Wild taro</name>
    <name type="synonym">Arum esculentum</name>
    <dbReference type="NCBI Taxonomy" id="4460"/>
    <lineage>
        <taxon>Eukaryota</taxon>
        <taxon>Viridiplantae</taxon>
        <taxon>Streptophyta</taxon>
        <taxon>Embryophyta</taxon>
        <taxon>Tracheophyta</taxon>
        <taxon>Spermatophyta</taxon>
        <taxon>Magnoliopsida</taxon>
        <taxon>Liliopsida</taxon>
        <taxon>Araceae</taxon>
        <taxon>Aroideae</taxon>
        <taxon>Colocasieae</taxon>
        <taxon>Colocasia</taxon>
    </lineage>
</organism>
<dbReference type="AlphaFoldDB" id="A0A843UST1"/>
<evidence type="ECO:0000313" key="3">
    <source>
        <dbReference type="Proteomes" id="UP000652761"/>
    </source>
</evidence>
<protein>
    <submittedName>
        <fullName evidence="2">Uncharacterized protein</fullName>
    </submittedName>
</protein>
<reference evidence="2" key="1">
    <citation type="submission" date="2017-07" db="EMBL/GenBank/DDBJ databases">
        <title>Taro Niue Genome Assembly and Annotation.</title>
        <authorList>
            <person name="Atibalentja N."/>
            <person name="Keating K."/>
            <person name="Fields C.J."/>
        </authorList>
    </citation>
    <scope>NUCLEOTIDE SEQUENCE</scope>
    <source>
        <strain evidence="2">Niue_2</strain>
        <tissue evidence="2">Leaf</tissue>
    </source>
</reference>
<feature type="region of interest" description="Disordered" evidence="1">
    <location>
        <begin position="63"/>
        <end position="85"/>
    </location>
</feature>